<dbReference type="OrthoDB" id="43854at2157"/>
<protein>
    <submittedName>
        <fullName evidence="1">Uncharacterized protein</fullName>
    </submittedName>
</protein>
<dbReference type="KEGG" id="mcn:Mcup_1034"/>
<dbReference type="GeneID" id="10493225"/>
<dbReference type="EMBL" id="CP002656">
    <property type="protein sequence ID" value="AEB95139.1"/>
    <property type="molecule type" value="Genomic_DNA"/>
</dbReference>
<dbReference type="RefSeq" id="WP_013737637.1">
    <property type="nucleotide sequence ID" value="NC_015435.1"/>
</dbReference>
<reference evidence="1 2" key="1">
    <citation type="journal article" date="2011" name="J. Bacteriol.">
        <title>Complete genome sequence of Metallosphaera cuprina, a metal sulfide-oxidizing archaeon from a hot spring.</title>
        <authorList>
            <person name="Liu L.J."/>
            <person name="You X.Y."/>
            <person name="Zheng H."/>
            <person name="Wang S."/>
            <person name="Jiang C.Y."/>
            <person name="Liu S.J."/>
        </authorList>
    </citation>
    <scope>NUCLEOTIDE SEQUENCE [LARGE SCALE GENOMIC DNA]</scope>
    <source>
        <strain evidence="1 2">Ar-4</strain>
    </source>
</reference>
<accession>F4G2U1</accession>
<dbReference type="HOGENOM" id="CLU_1092426_0_0_2"/>
<evidence type="ECO:0000313" key="2">
    <source>
        <dbReference type="Proteomes" id="UP000007812"/>
    </source>
</evidence>
<evidence type="ECO:0000313" key="1">
    <source>
        <dbReference type="EMBL" id="AEB95139.1"/>
    </source>
</evidence>
<proteinExistence type="predicted"/>
<keyword evidence="2" id="KW-1185">Reference proteome</keyword>
<dbReference type="eggNOG" id="arCOG10174">
    <property type="taxonomic scope" value="Archaea"/>
</dbReference>
<dbReference type="PATRIC" id="fig|1006006.8.peg.1026"/>
<name>F4G2U1_METCR</name>
<dbReference type="Proteomes" id="UP000007812">
    <property type="component" value="Chromosome"/>
</dbReference>
<dbReference type="AlphaFoldDB" id="F4G2U1"/>
<gene>
    <name evidence="1" type="ordered locus">Mcup_1034</name>
</gene>
<sequence>MNDQLKIFIVSLLIMLIVSMIVTVEASRVSVSPGRVTPPYAEVTEAVINDGKVTVTISVKNEGYNVSVTGGYVQIYNTGQTVNVSPTGSLTFNVSFPLTTTIVNLGTVTVLGVLKGYMNGNPIYISFSSPVNLNVIISAQIVNFTYYNYTLTFYLKVSTPVNITLVKIGGLSLVNSNLSSIVVRMPAQFLDQSLPPGLDYVKEVFNVTHVNGSETFDKDLRAGYAYYIVSSLYSTLNTTPPSNYTFNLYCIERY</sequence>
<organism evidence="1 2">
    <name type="scientific">Metallosphaera cuprina (strain Ar-4)</name>
    <dbReference type="NCBI Taxonomy" id="1006006"/>
    <lineage>
        <taxon>Archaea</taxon>
        <taxon>Thermoproteota</taxon>
        <taxon>Thermoprotei</taxon>
        <taxon>Sulfolobales</taxon>
        <taxon>Sulfolobaceae</taxon>
        <taxon>Metallosphaera</taxon>
    </lineage>
</organism>